<proteinExistence type="inferred from homology"/>
<dbReference type="Pfam" id="PF04117">
    <property type="entry name" value="Mpv17_PMP22"/>
    <property type="match status" value="1"/>
</dbReference>
<dbReference type="GeneID" id="54483071"/>
<keyword evidence="4" id="KW-1133">Transmembrane helix</keyword>
<dbReference type="InterPro" id="IPR007248">
    <property type="entry name" value="Mpv17_PMP22"/>
</dbReference>
<name>A0A6A6W1E8_9PEZI</name>
<evidence type="ECO:0000256" key="2">
    <source>
        <dbReference type="ARBA" id="ARBA00006824"/>
    </source>
</evidence>
<evidence type="ECO:0000256" key="7">
    <source>
        <dbReference type="SAM" id="MobiDB-lite"/>
    </source>
</evidence>
<keyword evidence="3" id="KW-0812">Transmembrane</keyword>
<organism evidence="8 9">
    <name type="scientific">Pseudovirgaria hyperparasitica</name>
    <dbReference type="NCBI Taxonomy" id="470096"/>
    <lineage>
        <taxon>Eukaryota</taxon>
        <taxon>Fungi</taxon>
        <taxon>Dikarya</taxon>
        <taxon>Ascomycota</taxon>
        <taxon>Pezizomycotina</taxon>
        <taxon>Dothideomycetes</taxon>
        <taxon>Dothideomycetes incertae sedis</taxon>
        <taxon>Acrospermales</taxon>
        <taxon>Acrospermaceae</taxon>
        <taxon>Pseudovirgaria</taxon>
    </lineage>
</organism>
<dbReference type="OrthoDB" id="430207at2759"/>
<dbReference type="AlphaFoldDB" id="A0A6A6W1E8"/>
<comment type="similarity">
    <text evidence="2 6">Belongs to the peroxisomal membrane protein PXMP2/4 family.</text>
</comment>
<feature type="region of interest" description="Disordered" evidence="7">
    <location>
        <begin position="1"/>
        <end position="27"/>
    </location>
</feature>
<evidence type="ECO:0000313" key="9">
    <source>
        <dbReference type="Proteomes" id="UP000799437"/>
    </source>
</evidence>
<evidence type="ECO:0000313" key="8">
    <source>
        <dbReference type="EMBL" id="KAF2755804.1"/>
    </source>
</evidence>
<dbReference type="GO" id="GO:0005739">
    <property type="term" value="C:mitochondrion"/>
    <property type="evidence" value="ECO:0007669"/>
    <property type="project" value="TreeGrafter"/>
</dbReference>
<dbReference type="RefSeq" id="XP_033598255.1">
    <property type="nucleotide sequence ID" value="XM_033742017.1"/>
</dbReference>
<evidence type="ECO:0000256" key="3">
    <source>
        <dbReference type="ARBA" id="ARBA00022692"/>
    </source>
</evidence>
<gene>
    <name evidence="8" type="ORF">EJ05DRAFT_442088</name>
</gene>
<keyword evidence="9" id="KW-1185">Reference proteome</keyword>
<dbReference type="PANTHER" id="PTHR11266:SF113">
    <property type="entry name" value="MEMBRANE PROTEIN, MPV17_PMP22 FAMILY, PUTATIVE (AFU_ORTHOLOGUE AFUA_1G13840)-RELATED"/>
    <property type="match status" value="1"/>
</dbReference>
<comment type="subcellular location">
    <subcellularLocation>
        <location evidence="1">Membrane</location>
        <topology evidence="1">Multi-pass membrane protein</topology>
    </subcellularLocation>
</comment>
<reference evidence="8" key="1">
    <citation type="journal article" date="2020" name="Stud. Mycol.">
        <title>101 Dothideomycetes genomes: a test case for predicting lifestyles and emergence of pathogens.</title>
        <authorList>
            <person name="Haridas S."/>
            <person name="Albert R."/>
            <person name="Binder M."/>
            <person name="Bloem J."/>
            <person name="Labutti K."/>
            <person name="Salamov A."/>
            <person name="Andreopoulos B."/>
            <person name="Baker S."/>
            <person name="Barry K."/>
            <person name="Bills G."/>
            <person name="Bluhm B."/>
            <person name="Cannon C."/>
            <person name="Castanera R."/>
            <person name="Culley D."/>
            <person name="Daum C."/>
            <person name="Ezra D."/>
            <person name="Gonzalez J."/>
            <person name="Henrissat B."/>
            <person name="Kuo A."/>
            <person name="Liang C."/>
            <person name="Lipzen A."/>
            <person name="Lutzoni F."/>
            <person name="Magnuson J."/>
            <person name="Mondo S."/>
            <person name="Nolan M."/>
            <person name="Ohm R."/>
            <person name="Pangilinan J."/>
            <person name="Park H.-J."/>
            <person name="Ramirez L."/>
            <person name="Alfaro M."/>
            <person name="Sun H."/>
            <person name="Tritt A."/>
            <person name="Yoshinaga Y."/>
            <person name="Zwiers L.-H."/>
            <person name="Turgeon B."/>
            <person name="Goodwin S."/>
            <person name="Spatafora J."/>
            <person name="Crous P."/>
            <person name="Grigoriev I."/>
        </authorList>
    </citation>
    <scope>NUCLEOTIDE SEQUENCE</scope>
    <source>
        <strain evidence="8">CBS 121739</strain>
    </source>
</reference>
<dbReference type="PANTHER" id="PTHR11266">
    <property type="entry name" value="PEROXISOMAL MEMBRANE PROTEIN 2, PXMP2 MPV17"/>
    <property type="match status" value="1"/>
</dbReference>
<protein>
    <submittedName>
        <fullName evidence="8">Uncharacterized protein</fullName>
    </submittedName>
</protein>
<evidence type="ECO:0000256" key="6">
    <source>
        <dbReference type="RuleBase" id="RU363053"/>
    </source>
</evidence>
<evidence type="ECO:0000256" key="5">
    <source>
        <dbReference type="ARBA" id="ARBA00023136"/>
    </source>
</evidence>
<accession>A0A6A6W1E8</accession>
<keyword evidence="5" id="KW-0472">Membrane</keyword>
<sequence length="243" mass="27687">MFLHTQAHSTLKRQKRTQFSPIEKDPEQNITKGRSWYIPGPAWLWLEPVVQPFRAYGAAQRRRPHLVQWLSTITIYFLGDLSAQRALQESVDEVEQEPWYDTGRALRSLTIGAISSIPSYRWFIWLGESFNYSSKFLSLATKVAVNQVIFTPVFNTYFFGMQSLLSGATLAEAGGRIKNTVPTSWWNSCKLWPAVTAFSFTFIPLEYRSVFAGVIAIGWQTYLSMLNQKAAKAERDAIECAVV</sequence>
<dbReference type="GO" id="GO:0016020">
    <property type="term" value="C:membrane"/>
    <property type="evidence" value="ECO:0007669"/>
    <property type="project" value="UniProtKB-SubCell"/>
</dbReference>
<dbReference type="Proteomes" id="UP000799437">
    <property type="component" value="Unassembled WGS sequence"/>
</dbReference>
<evidence type="ECO:0000256" key="4">
    <source>
        <dbReference type="ARBA" id="ARBA00022989"/>
    </source>
</evidence>
<dbReference type="EMBL" id="ML996577">
    <property type="protein sequence ID" value="KAF2755804.1"/>
    <property type="molecule type" value="Genomic_DNA"/>
</dbReference>
<evidence type="ECO:0000256" key="1">
    <source>
        <dbReference type="ARBA" id="ARBA00004141"/>
    </source>
</evidence>